<dbReference type="GeneTree" id="ENSGT00410000028337"/>
<gene>
    <name evidence="4" type="primary">LOC118319939</name>
</gene>
<sequence length="119" mass="13165">MSGIIKVCLLLAVMVCVSTAQHNESGQNCLCRNVRNDITKSNVKDIQIYPATIFCDRVEIVVTASSGLRYCLNPRVKKVRALLAKIIFVRGGSVQLESHRLCSSTHTHTHTSPGLRLKM</sequence>
<dbReference type="AlphaFoldDB" id="A0A8D3CNC7"/>
<dbReference type="GO" id="GO:0005615">
    <property type="term" value="C:extracellular space"/>
    <property type="evidence" value="ECO:0007669"/>
    <property type="project" value="UniProtKB-KW"/>
</dbReference>
<feature type="chain" id="PRO_5034506560" description="Chemokine interleukin-8-like domain-containing protein" evidence="2">
    <location>
        <begin position="21"/>
        <end position="119"/>
    </location>
</feature>
<dbReference type="Pfam" id="PF00048">
    <property type="entry name" value="IL8"/>
    <property type="match status" value="1"/>
</dbReference>
<feature type="signal peptide" evidence="2">
    <location>
        <begin position="1"/>
        <end position="20"/>
    </location>
</feature>
<dbReference type="GO" id="GO:0006955">
    <property type="term" value="P:immune response"/>
    <property type="evidence" value="ECO:0007669"/>
    <property type="project" value="InterPro"/>
</dbReference>
<evidence type="ECO:0000259" key="3">
    <source>
        <dbReference type="Pfam" id="PF00048"/>
    </source>
</evidence>
<evidence type="ECO:0000313" key="4">
    <source>
        <dbReference type="Ensembl" id="ENSSMAP00000048785.1"/>
    </source>
</evidence>
<evidence type="ECO:0000256" key="1">
    <source>
        <dbReference type="ARBA" id="ARBA00022514"/>
    </source>
</evidence>
<organism evidence="4 5">
    <name type="scientific">Scophthalmus maximus</name>
    <name type="common">Turbot</name>
    <name type="synonym">Psetta maxima</name>
    <dbReference type="NCBI Taxonomy" id="52904"/>
    <lineage>
        <taxon>Eukaryota</taxon>
        <taxon>Metazoa</taxon>
        <taxon>Chordata</taxon>
        <taxon>Craniata</taxon>
        <taxon>Vertebrata</taxon>
        <taxon>Euteleostomi</taxon>
        <taxon>Actinopterygii</taxon>
        <taxon>Neopterygii</taxon>
        <taxon>Teleostei</taxon>
        <taxon>Neoteleostei</taxon>
        <taxon>Acanthomorphata</taxon>
        <taxon>Carangaria</taxon>
        <taxon>Pleuronectiformes</taxon>
        <taxon>Pleuronectoidei</taxon>
        <taxon>Scophthalmidae</taxon>
        <taxon>Scophthalmus</taxon>
    </lineage>
</organism>
<proteinExistence type="predicted"/>
<dbReference type="Proteomes" id="UP000694558">
    <property type="component" value="Chromosome 13"/>
</dbReference>
<feature type="domain" description="Chemokine interleukin-8-like" evidence="3">
    <location>
        <begin position="28"/>
        <end position="85"/>
    </location>
</feature>
<evidence type="ECO:0000313" key="5">
    <source>
        <dbReference type="Proteomes" id="UP000694558"/>
    </source>
</evidence>
<name>A0A8D3CNC7_SCOMX</name>
<dbReference type="GO" id="GO:0008009">
    <property type="term" value="F:chemokine activity"/>
    <property type="evidence" value="ECO:0007669"/>
    <property type="project" value="InterPro"/>
</dbReference>
<dbReference type="InterPro" id="IPR036048">
    <property type="entry name" value="Interleukin_8-like_sf"/>
</dbReference>
<evidence type="ECO:0000256" key="2">
    <source>
        <dbReference type="SAM" id="SignalP"/>
    </source>
</evidence>
<dbReference type="Gene3D" id="2.40.50.40">
    <property type="match status" value="1"/>
</dbReference>
<protein>
    <recommendedName>
        <fullName evidence="3">Chemokine interleukin-8-like domain-containing protein</fullName>
    </recommendedName>
</protein>
<reference evidence="4" key="2">
    <citation type="submission" date="2025-08" db="UniProtKB">
        <authorList>
            <consortium name="Ensembl"/>
        </authorList>
    </citation>
    <scope>IDENTIFICATION</scope>
</reference>
<accession>A0A8D3CNC7</accession>
<dbReference type="Ensembl" id="ENSSMAT00000050596.1">
    <property type="protein sequence ID" value="ENSSMAP00000048785.1"/>
    <property type="gene ID" value="ENSSMAG00000026165.1"/>
</dbReference>
<keyword evidence="1" id="KW-0202">Cytokine</keyword>
<reference evidence="4" key="1">
    <citation type="submission" date="2023-05" db="EMBL/GenBank/DDBJ databases">
        <title>High-quality long-read genome of Scophthalmus maximus.</title>
        <authorList>
            <person name="Lien S."/>
            <person name="Martinez P."/>
        </authorList>
    </citation>
    <scope>NUCLEOTIDE SEQUENCE [LARGE SCALE GENOMIC DNA]</scope>
</reference>
<keyword evidence="2" id="KW-0732">Signal</keyword>
<dbReference type="InterPro" id="IPR001811">
    <property type="entry name" value="Chemokine_IL8-like_dom"/>
</dbReference>
<dbReference type="SUPFAM" id="SSF54117">
    <property type="entry name" value="Interleukin 8-like chemokines"/>
    <property type="match status" value="1"/>
</dbReference>